<keyword evidence="1" id="KW-0812">Transmembrane</keyword>
<keyword evidence="1" id="KW-0472">Membrane</keyword>
<name>A0A319DPG2_9EURO</name>
<protein>
    <submittedName>
        <fullName evidence="2">Uncharacterized protein</fullName>
    </submittedName>
</protein>
<dbReference type="Proteomes" id="UP000247810">
    <property type="component" value="Unassembled WGS sequence"/>
</dbReference>
<feature type="transmembrane region" description="Helical" evidence="1">
    <location>
        <begin position="20"/>
        <end position="43"/>
    </location>
</feature>
<evidence type="ECO:0000313" key="2">
    <source>
        <dbReference type="EMBL" id="PYH93173.1"/>
    </source>
</evidence>
<keyword evidence="3" id="KW-1185">Reference proteome</keyword>
<dbReference type="AlphaFoldDB" id="A0A319DPG2"/>
<reference evidence="2 3" key="1">
    <citation type="submission" date="2018-02" db="EMBL/GenBank/DDBJ databases">
        <title>The genomes of Aspergillus section Nigri reveals drivers in fungal speciation.</title>
        <authorList>
            <consortium name="DOE Joint Genome Institute"/>
            <person name="Vesth T.C."/>
            <person name="Nybo J."/>
            <person name="Theobald S."/>
            <person name="Brandl J."/>
            <person name="Frisvad J.C."/>
            <person name="Nielsen K.F."/>
            <person name="Lyhne E.K."/>
            <person name="Kogle M.E."/>
            <person name="Kuo A."/>
            <person name="Riley R."/>
            <person name="Clum A."/>
            <person name="Nolan M."/>
            <person name="Lipzen A."/>
            <person name="Salamov A."/>
            <person name="Henrissat B."/>
            <person name="Wiebenga A."/>
            <person name="De vries R.P."/>
            <person name="Grigoriev I.V."/>
            <person name="Mortensen U.H."/>
            <person name="Andersen M.R."/>
            <person name="Baker S.E."/>
        </authorList>
    </citation>
    <scope>NUCLEOTIDE SEQUENCE [LARGE SCALE GENOMIC DNA]</scope>
    <source>
        <strain evidence="2 3">CBS 707.79</strain>
    </source>
</reference>
<evidence type="ECO:0000313" key="3">
    <source>
        <dbReference type="Proteomes" id="UP000247810"/>
    </source>
</evidence>
<keyword evidence="1" id="KW-1133">Transmembrane helix</keyword>
<feature type="transmembrane region" description="Helical" evidence="1">
    <location>
        <begin position="55"/>
        <end position="79"/>
    </location>
</feature>
<dbReference type="VEuPathDB" id="FungiDB:BO71DRAFT_6307"/>
<gene>
    <name evidence="2" type="ORF">BO71DRAFT_6307</name>
</gene>
<accession>A0A319DPG2</accession>
<sequence length="86" mass="10233">MVMVRLGLDRCSGFIFSLHLMYYPLLSLGWVGKSGFFLVYYVWHVLLHLFILWVVLYYIILFLVITLFLSAVYLVSIYLSCYKYSE</sequence>
<dbReference type="EMBL" id="KZ825898">
    <property type="protein sequence ID" value="PYH93173.1"/>
    <property type="molecule type" value="Genomic_DNA"/>
</dbReference>
<evidence type="ECO:0000256" key="1">
    <source>
        <dbReference type="SAM" id="Phobius"/>
    </source>
</evidence>
<proteinExistence type="predicted"/>
<organism evidence="2 3">
    <name type="scientific">Aspergillus ellipticus CBS 707.79</name>
    <dbReference type="NCBI Taxonomy" id="1448320"/>
    <lineage>
        <taxon>Eukaryota</taxon>
        <taxon>Fungi</taxon>
        <taxon>Dikarya</taxon>
        <taxon>Ascomycota</taxon>
        <taxon>Pezizomycotina</taxon>
        <taxon>Eurotiomycetes</taxon>
        <taxon>Eurotiomycetidae</taxon>
        <taxon>Eurotiales</taxon>
        <taxon>Aspergillaceae</taxon>
        <taxon>Aspergillus</taxon>
        <taxon>Aspergillus subgen. Circumdati</taxon>
    </lineage>
</organism>